<dbReference type="GO" id="GO:0005829">
    <property type="term" value="C:cytosol"/>
    <property type="evidence" value="ECO:0007669"/>
    <property type="project" value="TreeGrafter"/>
</dbReference>
<feature type="binding site" evidence="14">
    <location>
        <position position="56"/>
    </location>
    <ligand>
        <name>Zn(2+)</name>
        <dbReference type="ChEBI" id="CHEBI:29105"/>
        <note>catalytic</note>
    </ligand>
</feature>
<evidence type="ECO:0000256" key="15">
    <source>
        <dbReference type="RuleBase" id="RU364006"/>
    </source>
</evidence>
<protein>
    <recommendedName>
        <fullName evidence="5 15">Cytidine deaminase</fullName>
        <ecNumber evidence="4 15">3.5.4.5</ecNumber>
    </recommendedName>
    <alternativeName>
        <fullName evidence="9 15">Cytidine aminohydrolase</fullName>
    </alternativeName>
</protein>
<dbReference type="FunFam" id="3.40.140.10:FF:000008">
    <property type="entry name" value="Cytidine deaminase"/>
    <property type="match status" value="1"/>
</dbReference>
<comment type="function">
    <text evidence="2 15">This enzyme scavenges exogenous and endogenous cytidine and 2'-deoxycytidine for UMP synthesis.</text>
</comment>
<evidence type="ECO:0000256" key="14">
    <source>
        <dbReference type="PIRSR" id="PIRSR606262-3"/>
    </source>
</evidence>
<evidence type="ECO:0000256" key="7">
    <source>
        <dbReference type="ARBA" id="ARBA00022801"/>
    </source>
</evidence>
<evidence type="ECO:0000256" key="4">
    <source>
        <dbReference type="ARBA" id="ARBA00012783"/>
    </source>
</evidence>
<dbReference type="RefSeq" id="WP_097643306.1">
    <property type="nucleotide sequence ID" value="NZ_NQWI01000020.1"/>
</dbReference>
<dbReference type="GO" id="GO:0055086">
    <property type="term" value="P:nucleobase-containing small molecule metabolic process"/>
    <property type="evidence" value="ECO:0007669"/>
    <property type="project" value="UniProtKB-ARBA"/>
</dbReference>
<dbReference type="GO" id="GO:0042802">
    <property type="term" value="F:identical protein binding"/>
    <property type="evidence" value="ECO:0007669"/>
    <property type="project" value="UniProtKB-ARBA"/>
</dbReference>
<comment type="catalytic activity">
    <reaction evidence="10 15">
        <text>2'-deoxycytidine + H2O + H(+) = 2'-deoxyuridine + NH4(+)</text>
        <dbReference type="Rhea" id="RHEA:13433"/>
        <dbReference type="ChEBI" id="CHEBI:15377"/>
        <dbReference type="ChEBI" id="CHEBI:15378"/>
        <dbReference type="ChEBI" id="CHEBI:15698"/>
        <dbReference type="ChEBI" id="CHEBI:16450"/>
        <dbReference type="ChEBI" id="CHEBI:28938"/>
        <dbReference type="EC" id="3.5.4.5"/>
    </reaction>
</comment>
<dbReference type="GO" id="GO:0004126">
    <property type="term" value="F:cytidine deaminase activity"/>
    <property type="evidence" value="ECO:0007669"/>
    <property type="project" value="UniProtKB-UniRule"/>
</dbReference>
<dbReference type="PROSITE" id="PS00903">
    <property type="entry name" value="CYT_DCMP_DEAMINASES_1"/>
    <property type="match status" value="1"/>
</dbReference>
<comment type="similarity">
    <text evidence="3 15">Belongs to the cytidine and deoxycytidylate deaminase family.</text>
</comment>
<dbReference type="Proteomes" id="UP000220527">
    <property type="component" value="Unassembled WGS sequence"/>
</dbReference>
<evidence type="ECO:0000256" key="10">
    <source>
        <dbReference type="ARBA" id="ARBA00049252"/>
    </source>
</evidence>
<evidence type="ECO:0000259" key="16">
    <source>
        <dbReference type="PROSITE" id="PS51747"/>
    </source>
</evidence>
<dbReference type="InterPro" id="IPR016192">
    <property type="entry name" value="APOBEC/CMP_deaminase_Zn-bd"/>
</dbReference>
<evidence type="ECO:0000256" key="8">
    <source>
        <dbReference type="ARBA" id="ARBA00022833"/>
    </source>
</evidence>
<dbReference type="PANTHER" id="PTHR11644">
    <property type="entry name" value="CYTIDINE DEAMINASE"/>
    <property type="match status" value="1"/>
</dbReference>
<evidence type="ECO:0000256" key="11">
    <source>
        <dbReference type="ARBA" id="ARBA00049558"/>
    </source>
</evidence>
<dbReference type="OrthoDB" id="9795347at2"/>
<feature type="binding site" evidence="13">
    <location>
        <begin position="45"/>
        <end position="51"/>
    </location>
    <ligand>
        <name>substrate</name>
    </ligand>
</feature>
<evidence type="ECO:0000256" key="5">
    <source>
        <dbReference type="ARBA" id="ARBA00018266"/>
    </source>
</evidence>
<organism evidence="17 18">
    <name type="scientific">Candidatus Viridilinea mediisalina</name>
    <dbReference type="NCBI Taxonomy" id="2024553"/>
    <lineage>
        <taxon>Bacteria</taxon>
        <taxon>Bacillati</taxon>
        <taxon>Chloroflexota</taxon>
        <taxon>Chloroflexia</taxon>
        <taxon>Chloroflexales</taxon>
        <taxon>Chloroflexineae</taxon>
        <taxon>Oscillochloridaceae</taxon>
        <taxon>Candidatus Viridilinea</taxon>
    </lineage>
</organism>
<evidence type="ECO:0000256" key="13">
    <source>
        <dbReference type="PIRSR" id="PIRSR606262-2"/>
    </source>
</evidence>
<evidence type="ECO:0000313" key="17">
    <source>
        <dbReference type="EMBL" id="PDW03825.1"/>
    </source>
</evidence>
<dbReference type="Pfam" id="PF00383">
    <property type="entry name" value="dCMP_cyt_deam_1"/>
    <property type="match status" value="1"/>
</dbReference>
<dbReference type="SUPFAM" id="SSF53927">
    <property type="entry name" value="Cytidine deaminase-like"/>
    <property type="match status" value="1"/>
</dbReference>
<dbReference type="CDD" id="cd01283">
    <property type="entry name" value="cytidine_deaminase"/>
    <property type="match status" value="1"/>
</dbReference>
<comment type="cofactor">
    <cofactor evidence="1 14 15">
        <name>Zn(2+)</name>
        <dbReference type="ChEBI" id="CHEBI:29105"/>
    </cofactor>
</comment>
<dbReference type="GO" id="GO:0008270">
    <property type="term" value="F:zinc ion binding"/>
    <property type="evidence" value="ECO:0007669"/>
    <property type="project" value="UniProtKB-UniRule"/>
</dbReference>
<dbReference type="NCBIfam" id="TIGR01354">
    <property type="entry name" value="cyt_deam_tetra"/>
    <property type="match status" value="1"/>
</dbReference>
<gene>
    <name evidence="17" type="primary">cdd</name>
    <name evidence="17" type="ORF">CJ255_06640</name>
</gene>
<feature type="binding site" evidence="14">
    <location>
        <position position="89"/>
    </location>
    <ligand>
        <name>Zn(2+)</name>
        <dbReference type="ChEBI" id="CHEBI:29105"/>
        <note>catalytic</note>
    </ligand>
</feature>
<dbReference type="Gene3D" id="3.40.140.10">
    <property type="entry name" value="Cytidine Deaminase, domain 2"/>
    <property type="match status" value="1"/>
</dbReference>
<evidence type="ECO:0000256" key="1">
    <source>
        <dbReference type="ARBA" id="ARBA00001947"/>
    </source>
</evidence>
<comment type="catalytic activity">
    <reaction evidence="11 15">
        <text>cytidine + H2O + H(+) = uridine + NH4(+)</text>
        <dbReference type="Rhea" id="RHEA:16069"/>
        <dbReference type="ChEBI" id="CHEBI:15377"/>
        <dbReference type="ChEBI" id="CHEBI:15378"/>
        <dbReference type="ChEBI" id="CHEBI:16704"/>
        <dbReference type="ChEBI" id="CHEBI:17562"/>
        <dbReference type="ChEBI" id="CHEBI:28938"/>
        <dbReference type="EC" id="3.5.4.5"/>
    </reaction>
</comment>
<sequence length="135" mass="14133">MAQLDVNTLIGAAIAARNLAYAPYSRFQVGAAVLSSSGRIFSGGNIENASYPLAMCAERVAIYSAYAAGECELQALAVVTPTSDVASPCGACRQVILELAPHARIILLNLTGAIRYTSPNELLPYGFGPAQLNDQ</sequence>
<name>A0A2A6RLL9_9CHLR</name>
<keyword evidence="8 14" id="KW-0862">Zinc</keyword>
<proteinExistence type="inferred from homology"/>
<dbReference type="PANTHER" id="PTHR11644:SF2">
    <property type="entry name" value="CYTIDINE DEAMINASE"/>
    <property type="match status" value="1"/>
</dbReference>
<feature type="domain" description="CMP/dCMP-type deaminase" evidence="16">
    <location>
        <begin position="4"/>
        <end position="130"/>
    </location>
</feature>
<comment type="caution">
    <text evidence="17">The sequence shown here is derived from an EMBL/GenBank/DDBJ whole genome shotgun (WGS) entry which is preliminary data.</text>
</comment>
<dbReference type="PROSITE" id="PS51747">
    <property type="entry name" value="CYT_DCMP_DEAMINASES_2"/>
    <property type="match status" value="1"/>
</dbReference>
<feature type="active site" description="Proton donor" evidence="12">
    <location>
        <position position="58"/>
    </location>
</feature>
<evidence type="ECO:0000256" key="2">
    <source>
        <dbReference type="ARBA" id="ARBA00003949"/>
    </source>
</evidence>
<evidence type="ECO:0000256" key="9">
    <source>
        <dbReference type="ARBA" id="ARBA00032005"/>
    </source>
</evidence>
<evidence type="ECO:0000256" key="3">
    <source>
        <dbReference type="ARBA" id="ARBA00006576"/>
    </source>
</evidence>
<evidence type="ECO:0000256" key="6">
    <source>
        <dbReference type="ARBA" id="ARBA00022723"/>
    </source>
</evidence>
<dbReference type="EC" id="3.5.4.5" evidence="4 15"/>
<dbReference type="InterPro" id="IPR016193">
    <property type="entry name" value="Cytidine_deaminase-like"/>
</dbReference>
<dbReference type="NCBIfam" id="NF004064">
    <property type="entry name" value="PRK05578.1"/>
    <property type="match status" value="1"/>
</dbReference>
<keyword evidence="7 15" id="KW-0378">Hydrolase</keyword>
<dbReference type="GO" id="GO:0072527">
    <property type="term" value="P:pyrimidine-containing compound metabolic process"/>
    <property type="evidence" value="ECO:0007669"/>
    <property type="project" value="UniProtKB-ARBA"/>
</dbReference>
<evidence type="ECO:0000256" key="12">
    <source>
        <dbReference type="PIRSR" id="PIRSR606262-1"/>
    </source>
</evidence>
<keyword evidence="18" id="KW-1185">Reference proteome</keyword>
<dbReference type="EMBL" id="NQWI01000020">
    <property type="protein sequence ID" value="PDW03825.1"/>
    <property type="molecule type" value="Genomic_DNA"/>
</dbReference>
<evidence type="ECO:0000313" key="18">
    <source>
        <dbReference type="Proteomes" id="UP000220527"/>
    </source>
</evidence>
<dbReference type="AlphaFoldDB" id="A0A2A6RLL9"/>
<keyword evidence="6 14" id="KW-0479">Metal-binding</keyword>
<accession>A0A2A6RLL9</accession>
<dbReference type="InterPro" id="IPR050202">
    <property type="entry name" value="Cyt/Deoxycyt_deaminase"/>
</dbReference>
<feature type="binding site" evidence="14">
    <location>
        <position position="92"/>
    </location>
    <ligand>
        <name>Zn(2+)</name>
        <dbReference type="ChEBI" id="CHEBI:29105"/>
        <note>catalytic</note>
    </ligand>
</feature>
<dbReference type="InterPro" id="IPR006262">
    <property type="entry name" value="Cyt_deam_tetra"/>
</dbReference>
<reference evidence="18" key="1">
    <citation type="submission" date="2017-08" db="EMBL/GenBank/DDBJ databases">
        <authorList>
            <person name="Grouzdev D.S."/>
            <person name="Gaisin V.A."/>
            <person name="Rysina M.S."/>
            <person name="Gorlenko V.M."/>
        </authorList>
    </citation>
    <scope>NUCLEOTIDE SEQUENCE [LARGE SCALE GENOMIC DNA]</scope>
    <source>
        <strain evidence="18">Kir15-3F</strain>
    </source>
</reference>
<dbReference type="InterPro" id="IPR002125">
    <property type="entry name" value="CMP_dCMP_dom"/>
</dbReference>